<keyword evidence="1" id="KW-1185">Reference proteome</keyword>
<organism evidence="1 2">
    <name type="scientific">Caenorhabditis tropicalis</name>
    <dbReference type="NCBI Taxonomy" id="1561998"/>
    <lineage>
        <taxon>Eukaryota</taxon>
        <taxon>Metazoa</taxon>
        <taxon>Ecdysozoa</taxon>
        <taxon>Nematoda</taxon>
        <taxon>Chromadorea</taxon>
        <taxon>Rhabditida</taxon>
        <taxon>Rhabditina</taxon>
        <taxon>Rhabditomorpha</taxon>
        <taxon>Rhabditoidea</taxon>
        <taxon>Rhabditidae</taxon>
        <taxon>Peloderinae</taxon>
        <taxon>Caenorhabditis</taxon>
    </lineage>
</organism>
<dbReference type="STRING" id="1561998.A0A1I7TNC4"/>
<dbReference type="AlphaFoldDB" id="A0A1I7TNC4"/>
<accession>A0A1I7TNC4</accession>
<name>A0A1I7TNC4_9PELO</name>
<dbReference type="SUPFAM" id="SSF53474">
    <property type="entry name" value="alpha/beta-Hydrolases"/>
    <property type="match status" value="1"/>
</dbReference>
<proteinExistence type="predicted"/>
<dbReference type="InterPro" id="IPR029058">
    <property type="entry name" value="AB_hydrolase_fold"/>
</dbReference>
<protein>
    <submittedName>
        <fullName evidence="2">GPI inositol-deacylase</fullName>
    </submittedName>
</protein>
<reference evidence="2" key="1">
    <citation type="submission" date="2016-11" db="UniProtKB">
        <authorList>
            <consortium name="WormBaseParasite"/>
        </authorList>
    </citation>
    <scope>IDENTIFICATION</scope>
</reference>
<dbReference type="Gene3D" id="3.40.50.1820">
    <property type="entry name" value="alpha/beta hydrolase"/>
    <property type="match status" value="1"/>
</dbReference>
<dbReference type="Proteomes" id="UP000095282">
    <property type="component" value="Unplaced"/>
</dbReference>
<evidence type="ECO:0000313" key="1">
    <source>
        <dbReference type="Proteomes" id="UP000095282"/>
    </source>
</evidence>
<dbReference type="eggNOG" id="KOG2029">
    <property type="taxonomic scope" value="Eukaryota"/>
</dbReference>
<dbReference type="PANTHER" id="PTHR48187:SF2">
    <property type="entry name" value="LD21810P"/>
    <property type="match status" value="1"/>
</dbReference>
<dbReference type="PANTHER" id="PTHR48187">
    <property type="entry name" value="LD21810P"/>
    <property type="match status" value="1"/>
</dbReference>
<dbReference type="WBParaSite" id="Csp11.Scaffold629.g10151.t1">
    <property type="protein sequence ID" value="Csp11.Scaffold629.g10151.t1"/>
    <property type="gene ID" value="Csp11.Scaffold629.g10151"/>
</dbReference>
<evidence type="ECO:0000313" key="2">
    <source>
        <dbReference type="WBParaSite" id="Csp11.Scaffold629.g10151.t1"/>
    </source>
</evidence>
<sequence length="506" mass="57195">MARYIIPSVTISAIYGVYKSYWPDTSDKKKILSVEDAVKLLNVNSNTSEALRYIQHTESKEFLKTLNPAAVALLARSGSELCTKIPIKSCVEQKLDVSEALSKFNLGDKWNSSIEWINRVACPEEDLSCSDEWLVRLPSQIERLRRMLQLLFLTTEKNFDVSAIDVDVIPFLFNVYAEFYQSNVDIAVLSMKILSNIVGADEKYAKSMLDSEWLPLISTMVMNGKSLMERLLSHKICQNALSSLQSINYRLPSDVYEMHLPGEEPEFDIVLIHGLRGSVAYTWRQKDSDENLLSSCWPKDWLPLDIKRPFRIIGLEYPSYIFHFTGTQQSLQSRSERFKEQLEIAGIGKRPVLFICHSMGGLLAKKLLIDSPNLLQNTIGVLFIATPHKGSPVANWGYSVFQPTEDVVMLSESNAMNKKLNEDFSAVSKKIPVIVSMVETMESNIIANAKSIVVPNKSAAFEQGAVYHIADVHLNLCKPTRDSASYGVIINFLQDCFRESDKRRKI</sequence>